<name>A0AB34PJJ4_CANAX</name>
<gene>
    <name evidence="2" type="ORF">MG3_06160</name>
</gene>
<feature type="compositionally biased region" description="Polar residues" evidence="1">
    <location>
        <begin position="21"/>
        <end position="30"/>
    </location>
</feature>
<evidence type="ECO:0000256" key="1">
    <source>
        <dbReference type="SAM" id="MobiDB-lite"/>
    </source>
</evidence>
<accession>A0AB34PJJ4</accession>
<feature type="compositionally biased region" description="Low complexity" evidence="1">
    <location>
        <begin position="42"/>
        <end position="57"/>
    </location>
</feature>
<proteinExistence type="predicted"/>
<dbReference type="Proteomes" id="UP000030161">
    <property type="component" value="Unassembled WGS sequence"/>
</dbReference>
<evidence type="ECO:0000313" key="3">
    <source>
        <dbReference type="Proteomes" id="UP000030161"/>
    </source>
</evidence>
<comment type="caution">
    <text evidence="2">The sequence shown here is derived from an EMBL/GenBank/DDBJ whole genome shotgun (WGS) entry which is preliminary data.</text>
</comment>
<dbReference type="EMBL" id="AJIX01000056">
    <property type="protein sequence ID" value="KGR01161.1"/>
    <property type="molecule type" value="Genomic_DNA"/>
</dbReference>
<evidence type="ECO:0000313" key="2">
    <source>
        <dbReference type="EMBL" id="KGR01161.1"/>
    </source>
</evidence>
<sequence>MLANSNSKQSLRQSQSQSNSLITTCSINNKDNQVNRSDRQQDNNNNSSSSSNNMITIPTTDISISPQHLKETITSKQFLINCHSHNLSITMDLIVITQVLLVVPPYLPILPVDLHNSHHYQVNKQYLSHHMYRQCNNQLSFRIR</sequence>
<reference evidence="2 3" key="1">
    <citation type="submission" date="2013-12" db="EMBL/GenBank/DDBJ databases">
        <title>The Genome Sequence of Candida albicans P78048.</title>
        <authorList>
            <consortium name="The Broad Institute Genome Sequencing Platform"/>
            <consortium name="The Broad Institute Genome Sequencing Center for Infectious Disease"/>
            <person name="Cuomo C."/>
            <person name="Bennett R."/>
            <person name="Hirakawa M."/>
            <person name="Noverr M."/>
            <person name="Mitchell A."/>
            <person name="Young S.K."/>
            <person name="Zeng Q."/>
            <person name="Gargeya S."/>
            <person name="Fitzgerald M."/>
            <person name="Abouelleil A."/>
            <person name="Alvarado L."/>
            <person name="Berlin A.M."/>
            <person name="Chapman S.B."/>
            <person name="Dewar J."/>
            <person name="Goldberg J."/>
            <person name="Griggs A."/>
            <person name="Gujja S."/>
            <person name="Hansen M."/>
            <person name="Howarth C."/>
            <person name="Imamovic A."/>
            <person name="Larimer J."/>
            <person name="McCowan C."/>
            <person name="Murphy C."/>
            <person name="Pearson M."/>
            <person name="Priest M."/>
            <person name="Roberts A."/>
            <person name="Saif S."/>
            <person name="Shea T."/>
            <person name="Sykes S."/>
            <person name="Wortman J."/>
            <person name="Nusbaum C."/>
            <person name="Birren B."/>
        </authorList>
    </citation>
    <scope>NUCLEOTIDE SEQUENCE [LARGE SCALE GENOMIC DNA]</scope>
    <source>
        <strain evidence="2 3">P78048</strain>
    </source>
</reference>
<protein>
    <submittedName>
        <fullName evidence="2">Enhanced filamentous growth protein</fullName>
    </submittedName>
</protein>
<feature type="compositionally biased region" description="Low complexity" evidence="1">
    <location>
        <begin position="1"/>
        <end position="20"/>
    </location>
</feature>
<feature type="region of interest" description="Disordered" evidence="1">
    <location>
        <begin position="1"/>
        <end position="57"/>
    </location>
</feature>
<organism evidence="2 3">
    <name type="scientific">Candida albicans P78048</name>
    <dbReference type="NCBI Taxonomy" id="1094989"/>
    <lineage>
        <taxon>Eukaryota</taxon>
        <taxon>Fungi</taxon>
        <taxon>Dikarya</taxon>
        <taxon>Ascomycota</taxon>
        <taxon>Saccharomycotina</taxon>
        <taxon>Pichiomycetes</taxon>
        <taxon>Debaryomycetaceae</taxon>
        <taxon>Candida/Lodderomyces clade</taxon>
        <taxon>Candida</taxon>
    </lineage>
</organism>
<dbReference type="AlphaFoldDB" id="A0AB34PJJ4"/>